<dbReference type="Proteomes" id="UP001642409">
    <property type="component" value="Unassembled WGS sequence"/>
</dbReference>
<gene>
    <name evidence="2" type="ORF">HINF_LOCUS4913</name>
</gene>
<organism evidence="2 3">
    <name type="scientific">Hexamita inflata</name>
    <dbReference type="NCBI Taxonomy" id="28002"/>
    <lineage>
        <taxon>Eukaryota</taxon>
        <taxon>Metamonada</taxon>
        <taxon>Diplomonadida</taxon>
        <taxon>Hexamitidae</taxon>
        <taxon>Hexamitinae</taxon>
        <taxon>Hexamita</taxon>
    </lineage>
</organism>
<feature type="transmembrane region" description="Helical" evidence="1">
    <location>
        <begin position="118"/>
        <end position="136"/>
    </location>
</feature>
<sequence>MLTKLISSLLIAGIMLSAIFILMALGPDNFSYQSVQFTNNGCIMLELFVRYLMQSLLVNVYPSSVSLYLVISFAYIVFMFCVPTYTCITVYPIKFALQCSSFAFNFYFLIIYRVSHSLAPIIIVNILIFIITYFVMQQRFVNVIEHSIRWLILRRKHMLKIDMSEKFDIDFINIRPGWYIQILQIAVKCFDIPIKIIISVFINQISLNTKYLFEKIARMMQINIKIKRKYSQSIQIQKFMRKQHYIIDKLLNKDYMKQINKRLDFIERLNSQETGETLKLHYYSPLDYNIVAIFIAKQYVESQAHRLFQGQIQQVSQCEIIEIQYLKHLEFIVRARYPKNESVKNQYVTILAQMLNDITQAELQLKVQVEQQTTQSYTNQILSNQFILRALFGDLADEKIDNKENRKISWQEQRLSDRLSYLLKGSSLDSNYSILNSLWDQLDQQYLQLWSSNQDFIPQQSFEFYNSYQKFIDTINDLKQLNNNQMVYDLFRFAMIRYYQLEEQDNQFAQQYQMFKNRYIEGQNIVLDNDDNYQIMDHYHPSTKSLRLMYQNDPQVIVLQNIGDQRVNTINSHVSGKQELFGPDKNQIIKAKIELLNSEELIKEIPLKYKKSMFILICHYILFIIANVIIILSVVYLSQQKQYLNQPSIVKMNYVTNMQNLLQYVQVTQQVNYSSQIQNNIKQSINTIVGIVSNSFDNIKDKQEPRAVPIEMEFNSHVLSTWEFVHNQLILAIQEAASQLPEVTYSTFKKIKSLAQPYLTEQLSQQQEGNDLYNFHIPLIFMLTIVPILIHGSRQFLMSFIFRDISVMYSILQQIPNQIKTRMSLYIQQISQNRKRFAAIRQGDAFQYLDMIITNKQTDVDKNQQTVNYTNERYSMNIPKHNKKNTLLSLNLIIQAIIIIFACSLLALSVQIGYEQSKYAQHQKEDEISYFNQKKQIIYLINGITKTKYLQNYFLTKDKQYLNYYQSLKQISIDEQYQSLIDMLHNSDDTAQLETVLQISKLFGYLKELDNINEISLYIDQTPQNCNIQKLYQFVNTLQHLQNRVDSCEKIKILNELDNSTLLTPQKILTNCYTNYLVNDIQKRIRYIIYLLDRQATQLFINEDFSQFQLSLPIINSFANKFKIVSDSRSWLYLTQQNFVKPEYTNTIPWGSSIPDNFDNQYISDYLNSIIASDTSSDILNSLDWNKRYSFLDGVTVEMNKCVLTNYVIVTILIIILILNTNKINKHLIIIIILTLIGIVINVKIAIKYNFNNKSIRSTYSSFALIDKQLENEVLIQSFVDNSYNETILNQTLVKLYQYYSLYGLGSEQNCIQLSKIYENVDPEMHVMGYHMSLSFSEQLKQQLLDRFYLVFQQNSYTTNQDDFDNDNIDPFERVYMQIASYTQQNIKQLWQIIAYKIYAGNTKFVSDAMKNSKYYAPIKYILSYDQNVLKEQLDTGKTPTNTQMSPSVFTGMEVLNGLIYFKNQSQSYSTDLLNSYNLRIGVINTIYYTFIQMELNYDLEYNLLQQTISKCSNINLINFLYLGIVSLILGLYIIKMLKFVLQQYNFQSANITKDQNAIRFVNKKLKYQNLGQSFKIIQILIVIGVLVLITGVHQINIQLINLNIQYKNQLLQLNNAFGAFGCANKSNCFYTFTAQEYYDRNINIKVNNQINVPVEDYISLLRNQIQFKQNTQNLTIIQNYVINYISKQLQNNMTIIPSETAQTGQSMYIPQLLSNLKLSNQSTEQLNSILYSNQQISLGQYDNITQFELILNRQQSLEVFIEQLDAKINYLDNYVSYIIQYLLIPFHCILIAIELMFLLSVHKLQKYIQFTMKTIRRIHRQEYDNLPPQLIINV</sequence>
<protein>
    <submittedName>
        <fullName evidence="2">Transmembrane_domain-containing protein</fullName>
    </submittedName>
</protein>
<feature type="transmembrane region" description="Helical" evidence="1">
    <location>
        <begin position="1204"/>
        <end position="1221"/>
    </location>
</feature>
<comment type="caution">
    <text evidence="2">The sequence shown here is derived from an EMBL/GenBank/DDBJ whole genome shotgun (WGS) entry which is preliminary data.</text>
</comment>
<feature type="transmembrane region" description="Helical" evidence="1">
    <location>
        <begin position="65"/>
        <end position="88"/>
    </location>
</feature>
<feature type="transmembrane region" description="Helical" evidence="1">
    <location>
        <begin position="613"/>
        <end position="637"/>
    </location>
</feature>
<feature type="transmembrane region" description="Helical" evidence="1">
    <location>
        <begin position="6"/>
        <end position="25"/>
    </location>
</feature>
<feature type="transmembrane region" description="Helical" evidence="1">
    <location>
        <begin position="772"/>
        <end position="790"/>
    </location>
</feature>
<evidence type="ECO:0000256" key="1">
    <source>
        <dbReference type="SAM" id="Phobius"/>
    </source>
</evidence>
<keyword evidence="1" id="KW-1133">Transmembrane helix</keyword>
<keyword evidence="1" id="KW-0812">Transmembrane</keyword>
<feature type="transmembrane region" description="Helical" evidence="1">
    <location>
        <begin position="1574"/>
        <end position="1593"/>
    </location>
</feature>
<evidence type="ECO:0000313" key="3">
    <source>
        <dbReference type="Proteomes" id="UP001642409"/>
    </source>
</evidence>
<reference evidence="2 3" key="1">
    <citation type="submission" date="2024-07" db="EMBL/GenBank/DDBJ databases">
        <authorList>
            <person name="Akdeniz Z."/>
        </authorList>
    </citation>
    <scope>NUCLEOTIDE SEQUENCE [LARGE SCALE GENOMIC DNA]</scope>
</reference>
<feature type="transmembrane region" description="Helical" evidence="1">
    <location>
        <begin position="1517"/>
        <end position="1535"/>
    </location>
</feature>
<accession>A0ABP1GSD6</accession>
<proteinExistence type="predicted"/>
<name>A0ABP1GSD6_9EUKA</name>
<feature type="transmembrane region" description="Helical" evidence="1">
    <location>
        <begin position="1779"/>
        <end position="1800"/>
    </location>
</feature>
<keyword evidence="3" id="KW-1185">Reference proteome</keyword>
<evidence type="ECO:0000313" key="2">
    <source>
        <dbReference type="EMBL" id="CAL5978702.1"/>
    </source>
</evidence>
<dbReference type="EMBL" id="CAXDID020000009">
    <property type="protein sequence ID" value="CAL5978702.1"/>
    <property type="molecule type" value="Genomic_DNA"/>
</dbReference>
<feature type="transmembrane region" description="Helical" evidence="1">
    <location>
        <begin position="890"/>
        <end position="914"/>
    </location>
</feature>
<feature type="transmembrane region" description="Helical" evidence="1">
    <location>
        <begin position="1228"/>
        <end position="1247"/>
    </location>
</feature>
<keyword evidence="1" id="KW-0472">Membrane</keyword>